<dbReference type="InterPro" id="IPR011022">
    <property type="entry name" value="Arrestin_C-like"/>
</dbReference>
<dbReference type="RefSeq" id="XP_029634002.1">
    <property type="nucleotide sequence ID" value="XM_029778142.2"/>
</dbReference>
<comment type="similarity">
    <text evidence="1">Belongs to the arrestin family.</text>
</comment>
<dbReference type="SUPFAM" id="SSF81296">
    <property type="entry name" value="E set domains"/>
    <property type="match status" value="2"/>
</dbReference>
<evidence type="ECO:0000313" key="2">
    <source>
        <dbReference type="Proteomes" id="UP000515154"/>
    </source>
</evidence>
<dbReference type="Pfam" id="PF02752">
    <property type="entry name" value="Arrestin_C"/>
    <property type="match status" value="1"/>
</dbReference>
<dbReference type="Proteomes" id="UP000515154">
    <property type="component" value="Linkage group LG3"/>
</dbReference>
<evidence type="ECO:0000313" key="3">
    <source>
        <dbReference type="RefSeq" id="XP_029634002.1"/>
    </source>
</evidence>
<proteinExistence type="inferred from homology"/>
<dbReference type="InterPro" id="IPR014752">
    <property type="entry name" value="Arrestin-like_C"/>
</dbReference>
<name>A0A6P7S736_9MOLL</name>
<dbReference type="AlphaFoldDB" id="A0A6P7S736"/>
<dbReference type="InterPro" id="IPR014756">
    <property type="entry name" value="Ig_E-set"/>
</dbReference>
<keyword evidence="2" id="KW-1185">Reference proteome</keyword>
<dbReference type="InterPro" id="IPR011021">
    <property type="entry name" value="Arrestin-like_N"/>
</dbReference>
<dbReference type="SMART" id="SM01017">
    <property type="entry name" value="Arrestin_C"/>
    <property type="match status" value="1"/>
</dbReference>
<dbReference type="GO" id="GO:0005737">
    <property type="term" value="C:cytoplasm"/>
    <property type="evidence" value="ECO:0007669"/>
    <property type="project" value="TreeGrafter"/>
</dbReference>
<sequence>MGKINYFDIIFPEECSVYHPGNIVNGHVRLELLEEIRVKGVWIQFWGRAYFKETDSSSSDTGSNFGAEDATETYYYFNMKLYETGSTIPDGLTQTDEEWQLDAGTHTFPFEFLLPNVPSSFRGNRGYVSHSAKAIIKRPGKSDFRLEKDFNVIKPLDLNTLPKANESVKNQIIKQPNIFCCRSGPVTAFLGVDKLGYSPGELIGLNVEISNHSEKEVLGSNVKLYMHVLYHGKLTQGTEVQTLSCVNHPSIPPGETDVWSGDTMLVPPLSPSNLEGCNVIDIKYFLVLHVKLEEPPFDLEVPLDIIIGSVPIKMKRTLAKT</sequence>
<gene>
    <name evidence="3" type="primary">LOC115209672</name>
</gene>
<organism evidence="2 3">
    <name type="scientific">Octopus sinensis</name>
    <name type="common">East Asian common octopus</name>
    <dbReference type="NCBI Taxonomy" id="2607531"/>
    <lineage>
        <taxon>Eukaryota</taxon>
        <taxon>Metazoa</taxon>
        <taxon>Spiralia</taxon>
        <taxon>Lophotrochozoa</taxon>
        <taxon>Mollusca</taxon>
        <taxon>Cephalopoda</taxon>
        <taxon>Coleoidea</taxon>
        <taxon>Octopodiformes</taxon>
        <taxon>Octopoda</taxon>
        <taxon>Incirrata</taxon>
        <taxon>Octopodidae</taxon>
        <taxon>Octopus</taxon>
    </lineage>
</organism>
<dbReference type="Gene3D" id="2.60.40.640">
    <property type="match status" value="2"/>
</dbReference>
<protein>
    <submittedName>
        <fullName evidence="3">Arrestin domain-containing protein 3</fullName>
    </submittedName>
</protein>
<dbReference type="Pfam" id="PF00339">
    <property type="entry name" value="Arrestin_N"/>
    <property type="match status" value="1"/>
</dbReference>
<dbReference type="PANTHER" id="PTHR11188">
    <property type="entry name" value="ARRESTIN DOMAIN CONTAINING PROTEIN"/>
    <property type="match status" value="1"/>
</dbReference>
<evidence type="ECO:0000256" key="1">
    <source>
        <dbReference type="ARBA" id="ARBA00005298"/>
    </source>
</evidence>
<dbReference type="GO" id="GO:0015031">
    <property type="term" value="P:protein transport"/>
    <property type="evidence" value="ECO:0007669"/>
    <property type="project" value="TreeGrafter"/>
</dbReference>
<reference evidence="3" key="1">
    <citation type="submission" date="2025-08" db="UniProtKB">
        <authorList>
            <consortium name="RefSeq"/>
        </authorList>
    </citation>
    <scope>IDENTIFICATION</scope>
</reference>
<dbReference type="InterPro" id="IPR050357">
    <property type="entry name" value="Arrestin_domain-protein"/>
</dbReference>
<dbReference type="KEGG" id="osn:115209672"/>
<dbReference type="PANTHER" id="PTHR11188:SF176">
    <property type="entry name" value="ARRESTIN DOMAIN-CONTAINING PROTEIN 1"/>
    <property type="match status" value="1"/>
</dbReference>
<accession>A0A6P7S736</accession>